<feature type="domain" description="SCP" evidence="2">
    <location>
        <begin position="98"/>
        <end position="245"/>
    </location>
</feature>
<evidence type="ECO:0000313" key="3">
    <source>
        <dbReference type="EMBL" id="PNS15616.1"/>
    </source>
</evidence>
<dbReference type="Proteomes" id="UP000243797">
    <property type="component" value="Unassembled WGS sequence"/>
</dbReference>
<proteinExistence type="predicted"/>
<gene>
    <name evidence="3" type="ORF">CAC42_875</name>
</gene>
<dbReference type="AlphaFoldDB" id="A0A2K1QKD4"/>
<dbReference type="InterPro" id="IPR035940">
    <property type="entry name" value="CAP_sf"/>
</dbReference>
<keyword evidence="1" id="KW-0732">Signal</keyword>
<keyword evidence="4" id="KW-1185">Reference proteome</keyword>
<organism evidence="3 4">
    <name type="scientific">Sphaceloma murrayae</name>
    <dbReference type="NCBI Taxonomy" id="2082308"/>
    <lineage>
        <taxon>Eukaryota</taxon>
        <taxon>Fungi</taxon>
        <taxon>Dikarya</taxon>
        <taxon>Ascomycota</taxon>
        <taxon>Pezizomycotina</taxon>
        <taxon>Dothideomycetes</taxon>
        <taxon>Dothideomycetidae</taxon>
        <taxon>Myriangiales</taxon>
        <taxon>Elsinoaceae</taxon>
        <taxon>Sphaceloma</taxon>
    </lineage>
</organism>
<dbReference type="InterPro" id="IPR001283">
    <property type="entry name" value="CRISP-related"/>
</dbReference>
<evidence type="ECO:0000256" key="1">
    <source>
        <dbReference type="SAM" id="SignalP"/>
    </source>
</evidence>
<dbReference type="PANTHER" id="PTHR10334">
    <property type="entry name" value="CYSTEINE-RICH SECRETORY PROTEIN-RELATED"/>
    <property type="match status" value="1"/>
</dbReference>
<protein>
    <submittedName>
        <fullName evidence="3">Repressed by EFG1 protein 1</fullName>
    </submittedName>
</protein>
<dbReference type="Gene3D" id="3.40.33.10">
    <property type="entry name" value="CAP"/>
    <property type="match status" value="1"/>
</dbReference>
<name>A0A2K1QKD4_9PEZI</name>
<evidence type="ECO:0000313" key="4">
    <source>
        <dbReference type="Proteomes" id="UP000243797"/>
    </source>
</evidence>
<dbReference type="SMART" id="SM00198">
    <property type="entry name" value="SCP"/>
    <property type="match status" value="1"/>
</dbReference>
<sequence>MRSTLIYSLLLASASAAPLDPVESSDIDANVMVAASAAIPVVFEKQSDGSTIVLNATLEADFDYEDEVADDDLVEGDLVDGEDSNLERREAGTDVAETYRRAVINHHNYHRANHSAPNLVWSVDMANRARKIANGCVWAHKMDVDGGGYGQNLAVGLPGPDVSYSISDLFYNGEVNAYGNQYGREPDMNKAEAWGHMTQVVWKSTKAVGCATVDCSKRSGGLKNWPYNNGVFTVCNYSPPGNYVGEYKTQVGRPLNRKTIRGAYNVNRKKIAAGKWQGKNL</sequence>
<dbReference type="EMBL" id="NKHZ01000070">
    <property type="protein sequence ID" value="PNS15616.1"/>
    <property type="molecule type" value="Genomic_DNA"/>
</dbReference>
<reference evidence="3 4" key="1">
    <citation type="submission" date="2017-06" db="EMBL/GenBank/DDBJ databases">
        <title>Draft genome sequence of a variant of Elsinoe murrayae.</title>
        <authorList>
            <person name="Cheng Q."/>
        </authorList>
    </citation>
    <scope>NUCLEOTIDE SEQUENCE [LARGE SCALE GENOMIC DNA]</scope>
    <source>
        <strain evidence="3 4">CQ-2017a</strain>
    </source>
</reference>
<evidence type="ECO:0000259" key="2">
    <source>
        <dbReference type="SMART" id="SM00198"/>
    </source>
</evidence>
<comment type="caution">
    <text evidence="3">The sequence shown here is derived from an EMBL/GenBank/DDBJ whole genome shotgun (WGS) entry which is preliminary data.</text>
</comment>
<dbReference type="InterPro" id="IPR014044">
    <property type="entry name" value="CAP_dom"/>
</dbReference>
<accession>A0A2K1QKD4</accession>
<feature type="signal peptide" evidence="1">
    <location>
        <begin position="1"/>
        <end position="16"/>
    </location>
</feature>
<dbReference type="STRING" id="2082308.A0A2K1QKD4"/>
<dbReference type="Pfam" id="PF00188">
    <property type="entry name" value="CAP"/>
    <property type="match status" value="1"/>
</dbReference>
<dbReference type="OrthoDB" id="337038at2759"/>
<dbReference type="PRINTS" id="PR00837">
    <property type="entry name" value="V5TPXLIKE"/>
</dbReference>
<dbReference type="SUPFAM" id="SSF55797">
    <property type="entry name" value="PR-1-like"/>
    <property type="match status" value="1"/>
</dbReference>
<feature type="chain" id="PRO_5014474334" evidence="1">
    <location>
        <begin position="17"/>
        <end position="281"/>
    </location>
</feature>
<dbReference type="InParanoid" id="A0A2K1QKD4"/>